<evidence type="ECO:0000313" key="3">
    <source>
        <dbReference type="EMBL" id="MBK1782152.1"/>
    </source>
</evidence>
<comment type="caution">
    <text evidence="3">The sequence shown here is derived from an EMBL/GenBank/DDBJ whole genome shotgun (WGS) entry which is preliminary data.</text>
</comment>
<evidence type="ECO:0000313" key="4">
    <source>
        <dbReference type="Proteomes" id="UP000635316"/>
    </source>
</evidence>
<keyword evidence="4" id="KW-1185">Reference proteome</keyword>
<evidence type="ECO:0000256" key="1">
    <source>
        <dbReference type="SAM" id="Phobius"/>
    </source>
</evidence>
<proteinExistence type="predicted"/>
<keyword evidence="1" id="KW-0812">Transmembrane</keyword>
<evidence type="ECO:0000259" key="2">
    <source>
        <dbReference type="Pfam" id="PF13116"/>
    </source>
</evidence>
<dbReference type="EMBL" id="JAENGP010000015">
    <property type="protein sequence ID" value="MBK1782152.1"/>
    <property type="molecule type" value="Genomic_DNA"/>
</dbReference>
<organism evidence="3 4">
    <name type="scientific">Advenella mandrilli</name>
    <dbReference type="NCBI Taxonomy" id="2800330"/>
    <lineage>
        <taxon>Bacteria</taxon>
        <taxon>Pseudomonadati</taxon>
        <taxon>Pseudomonadota</taxon>
        <taxon>Betaproteobacteria</taxon>
        <taxon>Burkholderiales</taxon>
        <taxon>Alcaligenaceae</taxon>
    </lineage>
</organism>
<name>A0ABS1EGL6_9BURK</name>
<reference evidence="3 4" key="1">
    <citation type="submission" date="2020-12" db="EMBL/GenBank/DDBJ databases">
        <authorList>
            <person name="Lu T."/>
            <person name="Wang Q."/>
            <person name="Han X."/>
        </authorList>
    </citation>
    <scope>NUCLEOTIDE SEQUENCE [LARGE SCALE GENOMIC DNA]</scope>
    <source>
        <strain evidence="3 4">WQ 585</strain>
    </source>
</reference>
<dbReference type="PANTHER" id="PTHR38690">
    <property type="entry name" value="PROTEASE-RELATED"/>
    <property type="match status" value="1"/>
</dbReference>
<feature type="transmembrane region" description="Helical" evidence="1">
    <location>
        <begin position="7"/>
        <end position="33"/>
    </location>
</feature>
<gene>
    <name evidence="3" type="ORF">JHL22_13115</name>
</gene>
<keyword evidence="1" id="KW-1133">Transmembrane helix</keyword>
<dbReference type="RefSeq" id="WP_200238330.1">
    <property type="nucleotide sequence ID" value="NZ_JAENGP010000015.1"/>
</dbReference>
<dbReference type="InterPro" id="IPR011836">
    <property type="entry name" value="YhdP"/>
</dbReference>
<feature type="domain" description="YhdP central" evidence="2">
    <location>
        <begin position="311"/>
        <end position="1202"/>
    </location>
</feature>
<sequence length="1229" mass="135234">MSVARKVLRYCLIAVIVFLMLLAALSLGVRYYLAPNLHQWLPQIQTYISETLDLDVRADQLSLAWDDSPVLQLKDVTVENSEKNEYLKIKSISAGVNWLDLLRMRPFLSEISIHNAALNIRRDPDGSIRLLGQTLTGQGKNTQPGDAAGNDELSSLAGWLSSLSSLNLEDADLIWLDEQRQAPPLVLSGVTLNVKPENKALDVSLVANLPEQLGRSLSLDAALRPSVDVEGQLKWSGKVNTKLNGLSLLDLAPWLNVPEQLRSGYLNHAAIVLDVNNNKIGNISLDVEARDFRLEDHLRKHAFIVASSFLKLKLDTSFNNIQAEINRRSSTGNAEQITFEDLANASPWGFDFVARQFFYDDKTSFNEPVSLDEVNVTGSFQRDEQQFPWVSIRQGSIQNEDIHIKANGSWRFDPNSDNGIVDLQGDLQSLKLPYLYRYLPNVIDEEALDWLTHAFKDGYLNNAPFTLKGVIDHFPFGLRPQSGDFQVKGTYHNLALDYHQHEIKGRKWPVVYSENGSFDFLRDQIALQSGHAYFLIQQDKKIDLTDFSGLVSNIEKGTEVELQADSMAQAENFLEFTRTTPLGYLINNALDTASVTGTWQIPLRLFIPVNDADNAKVSGTINIQDADFQFEPDYPWLRKMNGSLRFDETELLVQKLEGTMLGGPVALEGNIGSAGKALNMNGTFTSEGLKEVLAVKGMGRLKGQANYKARFDFLAGGKVNVQVNSSLQGLALDFPPDVGKSAAVSKPLVAHWLSNASKNNDHARVLELDLGQGTVKAVFERDTRLTAGAFFFKGGIGVLAAPSIPANGLKISGKPAYIDVQQWLDIVDEFETGKTPGKQVQVFPDVTALELDAASLRYLSQTIAQARVSGMKKAKSSTWGFRIDSEAVAGDIEWVPGKVPHEDVVAARFDRLALNSGSGHEGESKAQENKNNQKILDLPRLDINAQRFSVFDRALGSLALQGRKRTRQGNWQIDNLAISNSAGSLYGTGVLKTENKSTGLDLKLNLNFLDLGKLLSALLEKTVVAGGKGYINGALKWPDITDLDLNQISLNLDSQITEGRLLSIDSKVAKALELLALQSIGRIPEFGSTLGNSFKDGVSFDTVRSKLEMARGDVQVSDFRLNGPAVAMVASGTTNINTETLDFQAVVVPNLDISGAAILTGVIVNPVVGVSAFLSQWLLQAPLQRSLTARYFVRGTWSEPIINDAVLPTEEELKEKEASKKIDDLYRSN</sequence>
<dbReference type="InterPro" id="IPR025263">
    <property type="entry name" value="YhdP_central"/>
</dbReference>
<dbReference type="PANTHER" id="PTHR38690:SF1">
    <property type="entry name" value="PROTEASE"/>
    <property type="match status" value="1"/>
</dbReference>
<protein>
    <recommendedName>
        <fullName evidence="2">YhdP central domain-containing protein</fullName>
    </recommendedName>
</protein>
<accession>A0ABS1EGL6</accession>
<dbReference type="Pfam" id="PF13116">
    <property type="entry name" value="YhdP"/>
    <property type="match status" value="1"/>
</dbReference>
<keyword evidence="1" id="KW-0472">Membrane</keyword>
<dbReference type="Proteomes" id="UP000635316">
    <property type="component" value="Unassembled WGS sequence"/>
</dbReference>